<name>A0AAX0U8M7_BURPE</name>
<evidence type="ECO:0000313" key="2">
    <source>
        <dbReference type="Proteomes" id="UP000231878"/>
    </source>
</evidence>
<accession>A0AAX0U8M7</accession>
<gene>
    <name evidence="1" type="ORF">CWD88_17440</name>
</gene>
<comment type="caution">
    <text evidence="1">The sequence shown here is derived from an EMBL/GenBank/DDBJ whole genome shotgun (WGS) entry which is preliminary data.</text>
</comment>
<sequence length="73" mass="8025">MPDSRIGEKTFNPFLHFAHSILAPAFQQHVGRVDRTKSLEAISAISAYSSSCGNKTGRTGFSCDFTHRISHSN</sequence>
<dbReference type="EMBL" id="PHRB01000016">
    <property type="protein sequence ID" value="PJO64980.1"/>
    <property type="molecule type" value="Genomic_DNA"/>
</dbReference>
<dbReference type="AlphaFoldDB" id="A0AAX0U8M7"/>
<reference evidence="1 2" key="1">
    <citation type="submission" date="2017-11" db="EMBL/GenBank/DDBJ databases">
        <title>Molecular characterization of Burkholderia pseudomallei and closely related isolates from Vietnam.</title>
        <authorList>
            <person name="Ustinov D.V."/>
            <person name="Antonov A.S."/>
            <person name="Avdusheva E.F."/>
            <person name="Shpak I.M."/>
            <person name="Zakharova I.B."/>
            <person name="Thi L.A."/>
            <person name="Teteryatnikova N."/>
            <person name="Lopasteyskaya Y.A."/>
            <person name="Kuzyutina J.A."/>
            <person name="Ngo T.N."/>
            <person name="Victorov D.V."/>
        </authorList>
    </citation>
    <scope>NUCLEOTIDE SEQUENCE [LARGE SCALE GENOMIC DNA]</scope>
    <source>
        <strain evidence="1 2">V1512</strain>
    </source>
</reference>
<proteinExistence type="predicted"/>
<evidence type="ECO:0000313" key="1">
    <source>
        <dbReference type="EMBL" id="PJO64980.1"/>
    </source>
</evidence>
<protein>
    <submittedName>
        <fullName evidence="1">Uncharacterized protein</fullName>
    </submittedName>
</protein>
<dbReference type="Proteomes" id="UP000231878">
    <property type="component" value="Unassembled WGS sequence"/>
</dbReference>
<organism evidence="1 2">
    <name type="scientific">Burkholderia pseudomallei</name>
    <name type="common">Pseudomonas pseudomallei</name>
    <dbReference type="NCBI Taxonomy" id="28450"/>
    <lineage>
        <taxon>Bacteria</taxon>
        <taxon>Pseudomonadati</taxon>
        <taxon>Pseudomonadota</taxon>
        <taxon>Betaproteobacteria</taxon>
        <taxon>Burkholderiales</taxon>
        <taxon>Burkholderiaceae</taxon>
        <taxon>Burkholderia</taxon>
        <taxon>pseudomallei group</taxon>
    </lineage>
</organism>